<evidence type="ECO:0000313" key="2">
    <source>
        <dbReference type="Proteomes" id="UP000252792"/>
    </source>
</evidence>
<evidence type="ECO:0000313" key="1">
    <source>
        <dbReference type="EMBL" id="RBP78291.1"/>
    </source>
</evidence>
<dbReference type="AlphaFoldDB" id="A0A366IU06"/>
<name>A0A366IU06_9GAMM</name>
<reference evidence="1 2" key="1">
    <citation type="submission" date="2018-06" db="EMBL/GenBank/DDBJ databases">
        <title>Genomic Encyclopedia of Type Strains, Phase III (KMG-III): the genomes of soil and plant-associated and newly described type strains.</title>
        <authorList>
            <person name="Whitman W."/>
        </authorList>
    </citation>
    <scope>NUCLEOTIDE SEQUENCE [LARGE SCALE GENOMIC DNA]</scope>
    <source>
        <strain evidence="1 2">CECT 7377</strain>
    </source>
</reference>
<sequence length="103" mass="10149">MRELNIAELECVGGGVSPLVTVPIKMAVGGVSSALGYTITNAIQGQEITQKGLITSFSVGALSGGGASSLRTSVLSSTGGAVAGNVLDSMDGSNYCSSDGTSY</sequence>
<keyword evidence="2" id="KW-1185">Reference proteome</keyword>
<accession>A0A366IU06</accession>
<protein>
    <submittedName>
        <fullName evidence="1">Uncharacterized protein</fullName>
    </submittedName>
</protein>
<dbReference type="OrthoDB" id="9913034at2"/>
<dbReference type="Proteomes" id="UP000252792">
    <property type="component" value="Unassembled WGS sequence"/>
</dbReference>
<gene>
    <name evidence="1" type="ORF">DFP80_12027</name>
</gene>
<organism evidence="1 2">
    <name type="scientific">Marinomonas rhizomae</name>
    <dbReference type="NCBI Taxonomy" id="491948"/>
    <lineage>
        <taxon>Bacteria</taxon>
        <taxon>Pseudomonadati</taxon>
        <taxon>Pseudomonadota</taxon>
        <taxon>Gammaproteobacteria</taxon>
        <taxon>Oceanospirillales</taxon>
        <taxon>Oceanospirillaceae</taxon>
        <taxon>Marinomonas</taxon>
    </lineage>
</organism>
<dbReference type="EMBL" id="QNSE01000020">
    <property type="protein sequence ID" value="RBP78291.1"/>
    <property type="molecule type" value="Genomic_DNA"/>
</dbReference>
<comment type="caution">
    <text evidence="1">The sequence shown here is derived from an EMBL/GenBank/DDBJ whole genome shotgun (WGS) entry which is preliminary data.</text>
</comment>
<dbReference type="RefSeq" id="WP_113918445.1">
    <property type="nucleotide sequence ID" value="NZ_QNSE01000020.1"/>
</dbReference>
<proteinExistence type="predicted"/>